<sequence length="172" mass="18827">MKFSGKCYRGHDPMWSFSPMSGEGAAKIGGRFNRKGEPRLYLALDIITAINECTQGLTQRLQPLTICEYDVDCEPIADLRMEASRAASGVTIDDLGCAWLTCMRAGKEAPSWLVVDALMADGFAGMIVPSFAPGAGPDNNNLILWRWGPNLPTRVTVYDPSGRLPKDQLSWS</sequence>
<name>A0A841LJH0_9SPHN</name>
<dbReference type="Proteomes" id="UP000538147">
    <property type="component" value="Unassembled WGS sequence"/>
</dbReference>
<evidence type="ECO:0000313" key="2">
    <source>
        <dbReference type="EMBL" id="MBB6229372.1"/>
    </source>
</evidence>
<reference evidence="2 3" key="1">
    <citation type="submission" date="2020-08" db="EMBL/GenBank/DDBJ databases">
        <title>Genomic Encyclopedia of Type Strains, Phase IV (KMG-IV): sequencing the most valuable type-strain genomes for metagenomic binning, comparative biology and taxonomic classification.</title>
        <authorList>
            <person name="Goeker M."/>
        </authorList>
    </citation>
    <scope>NUCLEOTIDE SEQUENCE [LARGE SCALE GENOMIC DNA]</scope>
    <source>
        <strain evidence="2 3">DSM 102189</strain>
    </source>
</reference>
<gene>
    <name evidence="2" type="ORF">FHS79_003573</name>
</gene>
<keyword evidence="3" id="KW-1185">Reference proteome</keyword>
<accession>A0A841LJH0</accession>
<feature type="domain" description="RES" evidence="1">
    <location>
        <begin position="7"/>
        <end position="165"/>
    </location>
</feature>
<organism evidence="2 3">
    <name type="scientific">Polymorphobacter multimanifer</name>
    <dbReference type="NCBI Taxonomy" id="1070431"/>
    <lineage>
        <taxon>Bacteria</taxon>
        <taxon>Pseudomonadati</taxon>
        <taxon>Pseudomonadota</taxon>
        <taxon>Alphaproteobacteria</taxon>
        <taxon>Sphingomonadales</taxon>
        <taxon>Sphingosinicellaceae</taxon>
        <taxon>Polymorphobacter</taxon>
    </lineage>
</organism>
<protein>
    <submittedName>
        <fullName evidence="2">RES domain-containing protein</fullName>
    </submittedName>
</protein>
<dbReference type="InterPro" id="IPR014914">
    <property type="entry name" value="RES_dom"/>
</dbReference>
<evidence type="ECO:0000259" key="1">
    <source>
        <dbReference type="Pfam" id="PF08808"/>
    </source>
</evidence>
<dbReference type="Pfam" id="PF08808">
    <property type="entry name" value="RES"/>
    <property type="match status" value="1"/>
</dbReference>
<dbReference type="RefSeq" id="WP_184203020.1">
    <property type="nucleotide sequence ID" value="NZ_BMOX01000083.1"/>
</dbReference>
<comment type="caution">
    <text evidence="2">The sequence shown here is derived from an EMBL/GenBank/DDBJ whole genome shotgun (WGS) entry which is preliminary data.</text>
</comment>
<proteinExistence type="predicted"/>
<dbReference type="EMBL" id="JACIIV010000044">
    <property type="protein sequence ID" value="MBB6229372.1"/>
    <property type="molecule type" value="Genomic_DNA"/>
</dbReference>
<dbReference type="AlphaFoldDB" id="A0A841LJH0"/>
<evidence type="ECO:0000313" key="3">
    <source>
        <dbReference type="Proteomes" id="UP000538147"/>
    </source>
</evidence>